<evidence type="ECO:0008006" key="3">
    <source>
        <dbReference type="Google" id="ProtNLM"/>
    </source>
</evidence>
<dbReference type="EMBL" id="BAAAYR010000001">
    <property type="protein sequence ID" value="GAA3557283.1"/>
    <property type="molecule type" value="Genomic_DNA"/>
</dbReference>
<evidence type="ECO:0000313" key="1">
    <source>
        <dbReference type="EMBL" id="GAA3557283.1"/>
    </source>
</evidence>
<organism evidence="1 2">
    <name type="scientific">Microlunatus spumicola</name>
    <dbReference type="NCBI Taxonomy" id="81499"/>
    <lineage>
        <taxon>Bacteria</taxon>
        <taxon>Bacillati</taxon>
        <taxon>Actinomycetota</taxon>
        <taxon>Actinomycetes</taxon>
        <taxon>Propionibacteriales</taxon>
        <taxon>Propionibacteriaceae</taxon>
        <taxon>Microlunatus</taxon>
    </lineage>
</organism>
<dbReference type="RefSeq" id="WP_204911905.1">
    <property type="nucleotide sequence ID" value="NZ_BAAAYR010000001.1"/>
</dbReference>
<gene>
    <name evidence="1" type="ORF">GCM10022197_10680</name>
</gene>
<accession>A0ABP6WZW1</accession>
<evidence type="ECO:0000313" key="2">
    <source>
        <dbReference type="Proteomes" id="UP001500767"/>
    </source>
</evidence>
<protein>
    <recommendedName>
        <fullName evidence="3">GCN5-related N-acetyltransferase</fullName>
    </recommendedName>
</protein>
<reference evidence="2" key="1">
    <citation type="journal article" date="2019" name="Int. J. Syst. Evol. Microbiol.">
        <title>The Global Catalogue of Microorganisms (GCM) 10K type strain sequencing project: providing services to taxonomists for standard genome sequencing and annotation.</title>
        <authorList>
            <consortium name="The Broad Institute Genomics Platform"/>
            <consortium name="The Broad Institute Genome Sequencing Center for Infectious Disease"/>
            <person name="Wu L."/>
            <person name="Ma J."/>
        </authorList>
    </citation>
    <scope>NUCLEOTIDE SEQUENCE [LARGE SCALE GENOMIC DNA]</scope>
    <source>
        <strain evidence="2">JCM 16540</strain>
    </source>
</reference>
<dbReference type="Proteomes" id="UP001500767">
    <property type="component" value="Unassembled WGS sequence"/>
</dbReference>
<keyword evidence="2" id="KW-1185">Reference proteome</keyword>
<comment type="caution">
    <text evidence="1">The sequence shown here is derived from an EMBL/GenBank/DDBJ whole genome shotgun (WGS) entry which is preliminary data.</text>
</comment>
<sequence>MTPEDGAEREELLVRYRALVDDALPAAARRDGWSLRLNHCFGRVLLDDAVGGCWYDHLNRRAGPAYRQLDDAQLAGAVALGERLLVEGDPLLRTLDARSLAWRGKAPKRSRATGR</sequence>
<name>A0ABP6WZW1_9ACTN</name>
<proteinExistence type="predicted"/>